<feature type="compositionally biased region" description="Acidic residues" evidence="1">
    <location>
        <begin position="117"/>
        <end position="134"/>
    </location>
</feature>
<accession>A0AAV8VFY2</accession>
<protein>
    <recommendedName>
        <fullName evidence="4">Retrotransposon gag domain-containing protein</fullName>
    </recommendedName>
</protein>
<feature type="compositionally biased region" description="Polar residues" evidence="1">
    <location>
        <begin position="142"/>
        <end position="159"/>
    </location>
</feature>
<proteinExistence type="predicted"/>
<feature type="region of interest" description="Disordered" evidence="1">
    <location>
        <begin position="116"/>
        <end position="159"/>
    </location>
</feature>
<dbReference type="Proteomes" id="UP001159042">
    <property type="component" value="Unassembled WGS sequence"/>
</dbReference>
<sequence>MPAKSSGKYEKEYAIFCEWRKTYNVVQTVNENIMLAYFLDVDRSAVLPRKRLREFTGFAFEEHSEEFEQKVKYANDNFSISDLTSFANILGIDYDKGKDELIVTICSSLTNLRILQEESEEDREEEGEEEDEEPVTQKEQNRILSVSTPNTSQSTPLPQFSMNFKDVEDSLRKFDGTESYPVEKWIEDVEDMSILMRWSELHLFIYAKKSLSGLAKLFIQGERGIKSWKSLKNALKEEYSLKLNSAQLQKRLTDRRLKKGESVQEYFLVMRELASHGDIENQALFQYVIDGIPDSYTNKIVLYGAKTISDFK</sequence>
<evidence type="ECO:0008006" key="4">
    <source>
        <dbReference type="Google" id="ProtNLM"/>
    </source>
</evidence>
<evidence type="ECO:0000313" key="3">
    <source>
        <dbReference type="Proteomes" id="UP001159042"/>
    </source>
</evidence>
<dbReference type="PANTHER" id="PTHR33223:SF6">
    <property type="entry name" value="CCHC-TYPE DOMAIN-CONTAINING PROTEIN"/>
    <property type="match status" value="1"/>
</dbReference>
<dbReference type="EMBL" id="JANEYG010000111">
    <property type="protein sequence ID" value="KAJ8912816.1"/>
    <property type="molecule type" value="Genomic_DNA"/>
</dbReference>
<dbReference type="PANTHER" id="PTHR33223">
    <property type="entry name" value="CCHC-TYPE DOMAIN-CONTAINING PROTEIN"/>
    <property type="match status" value="1"/>
</dbReference>
<name>A0AAV8VFY2_9CUCU</name>
<evidence type="ECO:0000313" key="2">
    <source>
        <dbReference type="EMBL" id="KAJ8912816.1"/>
    </source>
</evidence>
<comment type="caution">
    <text evidence="2">The sequence shown here is derived from an EMBL/GenBank/DDBJ whole genome shotgun (WGS) entry which is preliminary data.</text>
</comment>
<organism evidence="2 3">
    <name type="scientific">Exocentrus adspersus</name>
    <dbReference type="NCBI Taxonomy" id="1586481"/>
    <lineage>
        <taxon>Eukaryota</taxon>
        <taxon>Metazoa</taxon>
        <taxon>Ecdysozoa</taxon>
        <taxon>Arthropoda</taxon>
        <taxon>Hexapoda</taxon>
        <taxon>Insecta</taxon>
        <taxon>Pterygota</taxon>
        <taxon>Neoptera</taxon>
        <taxon>Endopterygota</taxon>
        <taxon>Coleoptera</taxon>
        <taxon>Polyphaga</taxon>
        <taxon>Cucujiformia</taxon>
        <taxon>Chrysomeloidea</taxon>
        <taxon>Cerambycidae</taxon>
        <taxon>Lamiinae</taxon>
        <taxon>Acanthocinini</taxon>
        <taxon>Exocentrus</taxon>
    </lineage>
</organism>
<evidence type="ECO:0000256" key="1">
    <source>
        <dbReference type="SAM" id="MobiDB-lite"/>
    </source>
</evidence>
<gene>
    <name evidence="2" type="ORF">NQ315_014399</name>
</gene>
<reference evidence="2 3" key="1">
    <citation type="journal article" date="2023" name="Insect Mol. Biol.">
        <title>Genome sequencing provides insights into the evolution of gene families encoding plant cell wall-degrading enzymes in longhorned beetles.</title>
        <authorList>
            <person name="Shin N.R."/>
            <person name="Okamura Y."/>
            <person name="Kirsch R."/>
            <person name="Pauchet Y."/>
        </authorList>
    </citation>
    <scope>NUCLEOTIDE SEQUENCE [LARGE SCALE GENOMIC DNA]</scope>
    <source>
        <strain evidence="2">EAD_L_NR</strain>
    </source>
</reference>
<dbReference type="AlphaFoldDB" id="A0AAV8VFY2"/>
<keyword evidence="3" id="KW-1185">Reference proteome</keyword>